<dbReference type="Proteomes" id="UP000782312">
    <property type="component" value="Unassembled WGS sequence"/>
</dbReference>
<dbReference type="PROSITE" id="PS50125">
    <property type="entry name" value="GUANYLATE_CYCLASE_2"/>
    <property type="match status" value="1"/>
</dbReference>
<dbReference type="GO" id="GO:0006171">
    <property type="term" value="P:cAMP biosynthetic process"/>
    <property type="evidence" value="ECO:0007669"/>
    <property type="project" value="TreeGrafter"/>
</dbReference>
<organism evidence="9 10">
    <name type="scientific">Tectimicrobiota bacterium</name>
    <dbReference type="NCBI Taxonomy" id="2528274"/>
    <lineage>
        <taxon>Bacteria</taxon>
        <taxon>Pseudomonadati</taxon>
        <taxon>Nitrospinota/Tectimicrobiota group</taxon>
        <taxon>Candidatus Tectimicrobiota</taxon>
    </lineage>
</organism>
<evidence type="ECO:0000259" key="8">
    <source>
        <dbReference type="PROSITE" id="PS50125"/>
    </source>
</evidence>
<sequence>MPNFLKRLFQINSTTVGLLLTGLMLLIFVGDSAIIQRLDLLISDIRFLARGPKKAAPDVVIAAIDEKSIDQLGRWPWPFTTQARLVDRLVSYGARVIAYDVVFSSSDISGGIESLKVLRSRMSADGAAAPPQVLAELDKAIAASDHDRIFAEALKRSGRTLLGYFFHFSADTIQHLSAEEKNSFLENIRNSKYNAVRKAPGASLKKVWLPRAEAVESNLAGLTRSARGSGYFSLRPDQDGAVRRFPLIVKYQDMVEIPGEQDFLFGPLALRALERYLRGTTLFFIDTLGVEKVAITGRRNIAIPTNNQGEMLINYIGGISSFPVYSIVDIVEGREQAPPQAFRNKIVLIGPTAIALADLRVTPFDKAIPGVAIHATVLDNMIRGDFLSEPWWGGLFTAGTILLLGLAGTLVLPRTGAAGGGAAAAAALVLVVGLNQYLFARHGWWLSAAYPLLTGAVLYGGMTLYHYVIEEQQKRFIQSAFGTYLSPKVVAEIVSNPSLLKLGGERKEITAFFSDVAGFTSVSESMSPEELVALLNEYLSEMTDIILRYDGTVDKYEGDAIVAFFGAPHPMSDHAVRACHVSLDMQEAMVRLRGVWKARGVKELYMRVGLNTGPAVVGNMGSRTRMDYTMMGDTVNTAARFEGANKQYGSAIMIGSLTYEEGKHAVEARELDLINVVGKAEPVPIYELVAKKGQLSDTKKKVLELYHQGLLSYRARRFDEAMGLFGEGLALDKTDGPCKSMVKRCEDYIVDPPPKNWNGAFIMTSK</sequence>
<evidence type="ECO:0000256" key="1">
    <source>
        <dbReference type="ARBA" id="ARBA00004196"/>
    </source>
</evidence>
<protein>
    <submittedName>
        <fullName evidence="9">Adenylate/guanylate cyclase domain-containing protein</fullName>
    </submittedName>
</protein>
<evidence type="ECO:0000256" key="3">
    <source>
        <dbReference type="ARBA" id="ARBA00022475"/>
    </source>
</evidence>
<evidence type="ECO:0000256" key="2">
    <source>
        <dbReference type="ARBA" id="ARBA00005381"/>
    </source>
</evidence>
<keyword evidence="6 7" id="KW-0472">Membrane</keyword>
<dbReference type="Pfam" id="PF00211">
    <property type="entry name" value="Guanylate_cyc"/>
    <property type="match status" value="1"/>
</dbReference>
<dbReference type="Gene3D" id="3.30.70.1230">
    <property type="entry name" value="Nucleotide cyclase"/>
    <property type="match status" value="1"/>
</dbReference>
<dbReference type="SMART" id="SM01080">
    <property type="entry name" value="CHASE2"/>
    <property type="match status" value="1"/>
</dbReference>
<keyword evidence="3" id="KW-1003">Cell membrane</keyword>
<reference evidence="9" key="1">
    <citation type="submission" date="2020-07" db="EMBL/GenBank/DDBJ databases">
        <title>Huge and variable diversity of episymbiotic CPR bacteria and DPANN archaea in groundwater ecosystems.</title>
        <authorList>
            <person name="He C.Y."/>
            <person name="Keren R."/>
            <person name="Whittaker M."/>
            <person name="Farag I.F."/>
            <person name="Doudna J."/>
            <person name="Cate J.H.D."/>
            <person name="Banfield J.F."/>
        </authorList>
    </citation>
    <scope>NUCLEOTIDE SEQUENCE</scope>
    <source>
        <strain evidence="9">NC_groundwater_763_Ag_S-0.2um_68_21</strain>
    </source>
</reference>
<evidence type="ECO:0000256" key="5">
    <source>
        <dbReference type="ARBA" id="ARBA00022989"/>
    </source>
</evidence>
<keyword evidence="4 7" id="KW-0812">Transmembrane</keyword>
<dbReference type="CDD" id="cd07302">
    <property type="entry name" value="CHD"/>
    <property type="match status" value="1"/>
</dbReference>
<dbReference type="GO" id="GO:0035556">
    <property type="term" value="P:intracellular signal transduction"/>
    <property type="evidence" value="ECO:0007669"/>
    <property type="project" value="InterPro"/>
</dbReference>
<feature type="transmembrane region" description="Helical" evidence="7">
    <location>
        <begin position="391"/>
        <end position="412"/>
    </location>
</feature>
<comment type="caution">
    <text evidence="9">The sequence shown here is derived from an EMBL/GenBank/DDBJ whole genome shotgun (WGS) entry which is preliminary data.</text>
</comment>
<dbReference type="InterPro" id="IPR007890">
    <property type="entry name" value="CHASE2"/>
</dbReference>
<feature type="transmembrane region" description="Helical" evidence="7">
    <location>
        <begin position="444"/>
        <end position="468"/>
    </location>
</feature>
<dbReference type="InterPro" id="IPR050697">
    <property type="entry name" value="Adenylyl/Guanylyl_Cyclase_3/4"/>
</dbReference>
<gene>
    <name evidence="9" type="ORF">HYZ11_07950</name>
</gene>
<dbReference type="SUPFAM" id="SSF55073">
    <property type="entry name" value="Nucleotide cyclase"/>
    <property type="match status" value="1"/>
</dbReference>
<evidence type="ECO:0000256" key="4">
    <source>
        <dbReference type="ARBA" id="ARBA00022692"/>
    </source>
</evidence>
<name>A0A932I1G8_UNCTE</name>
<comment type="similarity">
    <text evidence="2">Belongs to the adenylyl cyclase class-3 family.</text>
</comment>
<feature type="transmembrane region" description="Helical" evidence="7">
    <location>
        <begin position="419"/>
        <end position="438"/>
    </location>
</feature>
<dbReference type="PANTHER" id="PTHR43081:SF1">
    <property type="entry name" value="ADENYLATE CYCLASE, TERMINAL-DIFFERENTIATION SPECIFIC"/>
    <property type="match status" value="1"/>
</dbReference>
<dbReference type="PANTHER" id="PTHR43081">
    <property type="entry name" value="ADENYLATE CYCLASE, TERMINAL-DIFFERENTIATION SPECIFIC-RELATED"/>
    <property type="match status" value="1"/>
</dbReference>
<dbReference type="InterPro" id="IPR029787">
    <property type="entry name" value="Nucleotide_cyclase"/>
</dbReference>
<accession>A0A932I1G8</accession>
<proteinExistence type="inferred from homology"/>
<feature type="domain" description="Guanylate cyclase" evidence="8">
    <location>
        <begin position="510"/>
        <end position="642"/>
    </location>
</feature>
<dbReference type="InterPro" id="IPR001054">
    <property type="entry name" value="A/G_cyclase"/>
</dbReference>
<evidence type="ECO:0000256" key="7">
    <source>
        <dbReference type="SAM" id="Phobius"/>
    </source>
</evidence>
<evidence type="ECO:0000313" key="9">
    <source>
        <dbReference type="EMBL" id="MBI3127519.1"/>
    </source>
</evidence>
<keyword evidence="5 7" id="KW-1133">Transmembrane helix</keyword>
<dbReference type="GO" id="GO:0004016">
    <property type="term" value="F:adenylate cyclase activity"/>
    <property type="evidence" value="ECO:0007669"/>
    <property type="project" value="UniProtKB-ARBA"/>
</dbReference>
<evidence type="ECO:0000256" key="6">
    <source>
        <dbReference type="ARBA" id="ARBA00023136"/>
    </source>
</evidence>
<dbReference type="SMART" id="SM00044">
    <property type="entry name" value="CYCc"/>
    <property type="match status" value="1"/>
</dbReference>
<dbReference type="GO" id="GO:0030313">
    <property type="term" value="C:cell envelope"/>
    <property type="evidence" value="ECO:0007669"/>
    <property type="project" value="UniProtKB-SubCell"/>
</dbReference>
<dbReference type="FunFam" id="3.30.70.1230:FF:000016">
    <property type="entry name" value="Adenylate/guanylate cyclase domain-containing protein"/>
    <property type="match status" value="1"/>
</dbReference>
<evidence type="ECO:0000313" key="10">
    <source>
        <dbReference type="Proteomes" id="UP000782312"/>
    </source>
</evidence>
<dbReference type="EMBL" id="JACPUR010000017">
    <property type="protein sequence ID" value="MBI3127519.1"/>
    <property type="molecule type" value="Genomic_DNA"/>
</dbReference>
<dbReference type="Pfam" id="PF05226">
    <property type="entry name" value="CHASE2"/>
    <property type="match status" value="1"/>
</dbReference>
<comment type="subcellular location">
    <subcellularLocation>
        <location evidence="1">Cell envelope</location>
    </subcellularLocation>
</comment>
<dbReference type="AlphaFoldDB" id="A0A932I1G8"/>